<dbReference type="EMBL" id="JAPMOS010000454">
    <property type="protein sequence ID" value="KAJ4452561.1"/>
    <property type="molecule type" value="Genomic_DNA"/>
</dbReference>
<name>A0ABQ8U0J2_9EUKA</name>
<dbReference type="PANTHER" id="PTHR24186:SF38">
    <property type="entry name" value="ANKYRIN REPEAT FAMILY PROTEIN"/>
    <property type="match status" value="1"/>
</dbReference>
<evidence type="ECO:0000313" key="5">
    <source>
        <dbReference type="EMBL" id="KAJ4452561.1"/>
    </source>
</evidence>
<keyword evidence="1" id="KW-0677">Repeat</keyword>
<feature type="compositionally biased region" description="Low complexity" evidence="4">
    <location>
        <begin position="310"/>
        <end position="326"/>
    </location>
</feature>
<feature type="region of interest" description="Disordered" evidence="4">
    <location>
        <begin position="92"/>
        <end position="113"/>
    </location>
</feature>
<feature type="compositionally biased region" description="Pro residues" evidence="4">
    <location>
        <begin position="242"/>
        <end position="257"/>
    </location>
</feature>
<proteinExistence type="predicted"/>
<comment type="caution">
    <text evidence="5">The sequence shown here is derived from an EMBL/GenBank/DDBJ whole genome shotgun (WGS) entry which is preliminary data.</text>
</comment>
<feature type="repeat" description="ANK" evidence="3">
    <location>
        <begin position="524"/>
        <end position="556"/>
    </location>
</feature>
<dbReference type="PANTHER" id="PTHR24186">
    <property type="entry name" value="PROTEIN PHOSPHATASE 1 REGULATORY SUBUNIT"/>
    <property type="match status" value="1"/>
</dbReference>
<dbReference type="SUPFAM" id="SSF48403">
    <property type="entry name" value="Ankyrin repeat"/>
    <property type="match status" value="1"/>
</dbReference>
<evidence type="ECO:0000256" key="2">
    <source>
        <dbReference type="ARBA" id="ARBA00023043"/>
    </source>
</evidence>
<keyword evidence="6" id="KW-1185">Reference proteome</keyword>
<gene>
    <name evidence="5" type="ORF">PAPYR_13235</name>
</gene>
<feature type="compositionally biased region" description="Pro residues" evidence="4">
    <location>
        <begin position="206"/>
        <end position="222"/>
    </location>
</feature>
<reference evidence="5" key="1">
    <citation type="journal article" date="2022" name="bioRxiv">
        <title>Genomics of Preaxostyla Flagellates Illuminates Evolutionary Transitions and the Path Towards Mitochondrial Loss.</title>
        <authorList>
            <person name="Novak L.V.F."/>
            <person name="Treitli S.C."/>
            <person name="Pyrih J."/>
            <person name="Halakuc P."/>
            <person name="Pipaliya S.V."/>
            <person name="Vacek V."/>
            <person name="Brzon O."/>
            <person name="Soukal P."/>
            <person name="Eme L."/>
            <person name="Dacks J.B."/>
            <person name="Karnkowska A."/>
            <person name="Elias M."/>
            <person name="Hampl V."/>
        </authorList>
    </citation>
    <scope>NUCLEOTIDE SEQUENCE</scope>
    <source>
        <strain evidence="5">RCP-MX</strain>
    </source>
</reference>
<dbReference type="InterPro" id="IPR036770">
    <property type="entry name" value="Ankyrin_rpt-contain_sf"/>
</dbReference>
<keyword evidence="2 3" id="KW-0040">ANK repeat</keyword>
<dbReference type="PROSITE" id="PS50088">
    <property type="entry name" value="ANK_REPEAT"/>
    <property type="match status" value="1"/>
</dbReference>
<dbReference type="Gene3D" id="1.25.40.20">
    <property type="entry name" value="Ankyrin repeat-containing domain"/>
    <property type="match status" value="1"/>
</dbReference>
<feature type="compositionally biased region" description="Gly residues" evidence="4">
    <location>
        <begin position="327"/>
        <end position="339"/>
    </location>
</feature>
<feature type="region of interest" description="Disordered" evidence="4">
    <location>
        <begin position="129"/>
        <end position="277"/>
    </location>
</feature>
<protein>
    <submittedName>
        <fullName evidence="5">Uncharacterized protein</fullName>
    </submittedName>
</protein>
<dbReference type="Proteomes" id="UP001141327">
    <property type="component" value="Unassembled WGS sequence"/>
</dbReference>
<dbReference type="Pfam" id="PF12796">
    <property type="entry name" value="Ank_2"/>
    <property type="match status" value="1"/>
</dbReference>
<feature type="compositionally biased region" description="Pro residues" evidence="4">
    <location>
        <begin position="144"/>
        <end position="160"/>
    </location>
</feature>
<accession>A0ABQ8U0J2</accession>
<sequence length="579" mass="61187">MIPRITMPCPGPPAAAPSRAVIGRAGTVSWTLPRPEYADGAFGAGPSPPSAASGPAPALQYPRLPGPLPAIFSGESDYERLLGQLALSAAQPAAQQKLEPRHKRPSQQKARRPYPLFFAETPMTVVELPAGNDDHPGAEQAAPGGPPAPPVPPQPRPVGPPAFFALGPVSAPPATAPAPPHRPEGPPPAFFVIAPPDPHPRCIVGPAPPAPAAPPQPRPVGPPAFFATGPTNQPCDVDEAPAPAPAPDPPRPRPVGPPTFFSTSTPLSPRVRGPREIDEVTALSLAQAPPQPRPEGPPAFFALDLPECSADTTTAHAPSPAPPAGRSVGGPLRGRGGHPQGTLRALPQDRTALPRISHKRPVRMNPKYDTNPIVQEFLPGEGQAGEGASVILERLRDALARHPDQVNTANRAGWTPLRYVVQLGATELGDDFAAQAVDMLLRAGARPEIAARHGAVTPTHKAAHAGLVQTLMTLLRHSPDLVHKRTNQGLTVLHYVAQAPTNEFPRLREVVPDLERIIDTVTQDGNTAAHYAGAYRRRETLEYLYGLGSDRNRRNANGFTPEDRFAGKGRLDVDDDADD</sequence>
<evidence type="ECO:0000256" key="4">
    <source>
        <dbReference type="SAM" id="MobiDB-lite"/>
    </source>
</evidence>
<evidence type="ECO:0000256" key="1">
    <source>
        <dbReference type="ARBA" id="ARBA00022737"/>
    </source>
</evidence>
<organism evidence="5 6">
    <name type="scientific">Paratrimastix pyriformis</name>
    <dbReference type="NCBI Taxonomy" id="342808"/>
    <lineage>
        <taxon>Eukaryota</taxon>
        <taxon>Metamonada</taxon>
        <taxon>Preaxostyla</taxon>
        <taxon>Paratrimastigidae</taxon>
        <taxon>Paratrimastix</taxon>
    </lineage>
</organism>
<feature type="compositionally biased region" description="Pro residues" evidence="4">
    <location>
        <begin position="170"/>
        <end position="189"/>
    </location>
</feature>
<feature type="region of interest" description="Disordered" evidence="4">
    <location>
        <begin position="35"/>
        <end position="59"/>
    </location>
</feature>
<feature type="region of interest" description="Disordered" evidence="4">
    <location>
        <begin position="310"/>
        <end position="368"/>
    </location>
</feature>
<feature type="compositionally biased region" description="Basic and acidic residues" evidence="4">
    <location>
        <begin position="561"/>
        <end position="572"/>
    </location>
</feature>
<dbReference type="InterPro" id="IPR002110">
    <property type="entry name" value="Ankyrin_rpt"/>
</dbReference>
<feature type="region of interest" description="Disordered" evidence="4">
    <location>
        <begin position="552"/>
        <end position="579"/>
    </location>
</feature>
<feature type="compositionally biased region" description="Basic residues" evidence="4">
    <location>
        <begin position="100"/>
        <end position="112"/>
    </location>
</feature>
<evidence type="ECO:0000313" key="6">
    <source>
        <dbReference type="Proteomes" id="UP001141327"/>
    </source>
</evidence>
<evidence type="ECO:0000256" key="3">
    <source>
        <dbReference type="PROSITE-ProRule" id="PRU00023"/>
    </source>
</evidence>